<dbReference type="KEGG" id="snh:120033270"/>
<dbReference type="InterPro" id="IPR036179">
    <property type="entry name" value="Ig-like_dom_sf"/>
</dbReference>
<feature type="compositionally biased region" description="Basic and acidic residues" evidence="1">
    <location>
        <begin position="151"/>
        <end position="162"/>
    </location>
</feature>
<dbReference type="SUPFAM" id="SSF48726">
    <property type="entry name" value="Immunoglobulin"/>
    <property type="match status" value="1"/>
</dbReference>
<keyword evidence="2" id="KW-1185">Reference proteome</keyword>
<evidence type="ECO:0000256" key="1">
    <source>
        <dbReference type="SAM" id="MobiDB-lite"/>
    </source>
</evidence>
<dbReference type="InterPro" id="IPR013783">
    <property type="entry name" value="Ig-like_fold"/>
</dbReference>
<name>A0A8U0Q270_SALNM</name>
<reference evidence="3" key="1">
    <citation type="submission" date="2025-08" db="UniProtKB">
        <authorList>
            <consortium name="RefSeq"/>
        </authorList>
    </citation>
    <scope>IDENTIFICATION</scope>
    <source>
        <tissue evidence="3">White muscle</tissue>
    </source>
</reference>
<evidence type="ECO:0000313" key="3">
    <source>
        <dbReference type="RefSeq" id="XP_038835472.1"/>
    </source>
</evidence>
<protein>
    <submittedName>
        <fullName evidence="3">Uncharacterized protein LOC120033270</fullName>
    </submittedName>
</protein>
<dbReference type="Gene3D" id="2.60.40.10">
    <property type="entry name" value="Immunoglobulins"/>
    <property type="match status" value="1"/>
</dbReference>
<dbReference type="RefSeq" id="XP_038835472.1">
    <property type="nucleotide sequence ID" value="XM_038979544.1"/>
</dbReference>
<evidence type="ECO:0000313" key="2">
    <source>
        <dbReference type="Proteomes" id="UP000808372"/>
    </source>
</evidence>
<dbReference type="AlphaFoldDB" id="A0A8U0Q270"/>
<feature type="region of interest" description="Disordered" evidence="1">
    <location>
        <begin position="144"/>
        <end position="335"/>
    </location>
</feature>
<dbReference type="GeneID" id="120033270"/>
<gene>
    <name evidence="3" type="primary">LOC120033270</name>
</gene>
<organism evidence="2 3">
    <name type="scientific">Salvelinus namaycush</name>
    <name type="common">Lake trout</name>
    <name type="synonym">Salmo namaycush</name>
    <dbReference type="NCBI Taxonomy" id="8040"/>
    <lineage>
        <taxon>Eukaryota</taxon>
        <taxon>Metazoa</taxon>
        <taxon>Chordata</taxon>
        <taxon>Craniata</taxon>
        <taxon>Vertebrata</taxon>
        <taxon>Euteleostomi</taxon>
        <taxon>Actinopterygii</taxon>
        <taxon>Neopterygii</taxon>
        <taxon>Teleostei</taxon>
        <taxon>Protacanthopterygii</taxon>
        <taxon>Salmoniformes</taxon>
        <taxon>Salmonidae</taxon>
        <taxon>Salmoninae</taxon>
        <taxon>Salvelinus</taxon>
    </lineage>
</organism>
<sequence>MVWKKKTGYPQNTWIDFLRKYFGGMFAKGSAGVQPEQGKGNADKAGKGNEDLFHEVGGELVLTPDKSTVTDPITSILWKHGECWVAYWDLSGLDIYGAFKERTTLDQNTGELRISGLKKTDSGVYSVEFNSKLLVKTYKLSVINKPSGSNRPKDESKPDAKVSDGVQPEQETVRLLPVKTGNDDADKLQGNGAAEVSGSSCPKDESKPEGSDGVQPEQVGESKTDGSAAPVGEDESKTDGSAAPVGEDESKTDGSAAPVGEDESKTDGSAAPVGEDESKTDGSAAPVGEDESKTDGSAAPVGEDESKTDGSAAPVGEDESKTDGSAAPRCTSGRG</sequence>
<proteinExistence type="predicted"/>
<dbReference type="Proteomes" id="UP000808372">
    <property type="component" value="Chromosome 40"/>
</dbReference>
<accession>A0A8U0Q270</accession>